<dbReference type="GO" id="GO:0048471">
    <property type="term" value="C:perinuclear region of cytoplasm"/>
    <property type="evidence" value="ECO:0007669"/>
    <property type="project" value="TreeGrafter"/>
</dbReference>
<feature type="compositionally biased region" description="Polar residues" evidence="4">
    <location>
        <begin position="19"/>
        <end position="29"/>
    </location>
</feature>
<evidence type="ECO:0000259" key="5">
    <source>
        <dbReference type="PROSITE" id="PS50003"/>
    </source>
</evidence>
<feature type="region of interest" description="Disordered" evidence="4">
    <location>
        <begin position="1247"/>
        <end position="1286"/>
    </location>
</feature>
<evidence type="ECO:0000256" key="4">
    <source>
        <dbReference type="SAM" id="MobiDB-lite"/>
    </source>
</evidence>
<dbReference type="InterPro" id="IPR001849">
    <property type="entry name" value="PH_domain"/>
</dbReference>
<feature type="domain" description="PH" evidence="5">
    <location>
        <begin position="138"/>
        <end position="293"/>
    </location>
</feature>
<dbReference type="OrthoDB" id="120976at2759"/>
<dbReference type="GO" id="GO:0005096">
    <property type="term" value="F:GTPase activator activity"/>
    <property type="evidence" value="ECO:0007669"/>
    <property type="project" value="UniProtKB-KW"/>
</dbReference>
<sequence>MHHPEQEHQRPNQYHQERTLTQVNKPDGAISSNEIASMTLTPAPSYSRMAATFSGTLSVTSSASSASSASAESIILQHQQHAHYHHASPIKSSTSSQYSPSLSAFQQKPDYSTAINSTSDIFSVASDPSDIMSQIDVRVHRSNSLPEKGPSSIHNHYQEHGTEPRRQRQYSQLLHAGDLVLHEKPDSIYYKSVAKARSAGIEIPSDMVKSAASSAASTKTTRTSIEEYNQPSPESPNIITTTGINTGTVESYTFRIEYTTDEDETKRATAVVAQVSTENELRQWILALRQATRVISQDDAIVQQHHHLSPSERYATVERIQKHNDVQKDMVMFKVVYKEKRRQSTNDLVPKDIFTTVILVIGKYSFYILPSASSAGALANAVRESTNSNRNKNGGKTLSNRKAAAAIIASASLANLERDRFGLLAISHIELREDRNGDDTFRILVRQIGKPELLITLASSLCEDIIQKLRQAIDSLAPIRTTYTLNLPDHLMNSAIVALSCNSSYYHQADVAKVANNNDPEYDEQFLQFELLLHAHCAALNLNKARFFYDVSGPLNAKRMLLLPPNAINHSADTYSKYEILALFRCLWHNVHLDIWSSTEHDGWAIHPRDIKNKGSNSVLANELYALLVDIPSLTSIDLTDCHIGSSNNSMLSPPSSLASIGIALQQTNNSDNKKGSNCSSGGRLDKLCIGKNQMSTVDIQELINGLHARKGLKHLDIHDMNLHARQIEQILSTLLTYNPEKLTYLDISYSANMPGVSPGLVETILERCTQLQVLRLKGHRGLQFSQLIFKCQSTLTELDMSLMKHTDNDILQLTQWIQSWTRGSEIAGRSGSQISNDSNKVAGNNRHSRFIEMPMSPASLSLSTASSTVSASISTIKQHVLRLDDCGLHGGHLRDIMQAIYPSGKVHVSFNGNPVLKDVVYLPKLFPVFTHGIQGPTSLALGRIEWEENSLRELFDCLRDNQTLTYLDLAQSGFVLGTGKQVSHDMVRVLTRLFERNTVLKELTFRSSTPLLGKAISQALIGLKHNRHLERLDLTGLELGDAGAQALADVLEHNRTLQALQIDQNMTTINGFRALTASIPKSTLIELSRPYKDLRYQLQTLRDTIAGLIQSENEMQWFIIHSTQASETRRTRSQLQMQNQTRRSAESNYTKITGVVNKMMQAIEENSKRHEAEQQNIRTMQLKAEYAAEELAIAQLRLQSTPSSPSSALASSASSSSRHTYYTAADKYSTSFISRPRSQHNSTVNYHITQSPLPSPPPPWNISPSSSSSTQQQQQSQKEKQYRDSQATIASAMTPVKFQYDHTYPDTPISIRRASTPEEYIGPYEEEFVHMAPSAISCTSADACTTVPASSQHPPVPPPPRRNVPSNSSIPPRRPPRRRHVTEPTIDENFDHPGFIDDFGIIVRQELGSIVRNQHQQRF</sequence>
<keyword evidence="1" id="KW-0343">GTPase activation</keyword>
<keyword evidence="2" id="KW-0433">Leucine-rich repeat</keyword>
<feature type="region of interest" description="Disordered" evidence="4">
    <location>
        <begin position="78"/>
        <end position="104"/>
    </location>
</feature>
<reference evidence="6 7" key="1">
    <citation type="submission" date="2020-12" db="EMBL/GenBank/DDBJ databases">
        <title>Metabolic potential, ecology and presence of endohyphal bacteria is reflected in genomic diversity of Mucoromycotina.</title>
        <authorList>
            <person name="Muszewska A."/>
            <person name="Okrasinska A."/>
            <person name="Steczkiewicz K."/>
            <person name="Drgas O."/>
            <person name="Orlowska M."/>
            <person name="Perlinska-Lenart U."/>
            <person name="Aleksandrzak-Piekarczyk T."/>
            <person name="Szatraj K."/>
            <person name="Zielenkiewicz U."/>
            <person name="Pilsyk S."/>
            <person name="Malc E."/>
            <person name="Mieczkowski P."/>
            <person name="Kruszewska J.S."/>
            <person name="Biernat P."/>
            <person name="Pawlowska J."/>
        </authorList>
    </citation>
    <scope>NUCLEOTIDE SEQUENCE [LARGE SCALE GENOMIC DNA]</scope>
    <source>
        <strain evidence="6 7">CBS 142.35</strain>
    </source>
</reference>
<name>A0A8H7VCW1_9FUNG</name>
<feature type="region of interest" description="Disordered" evidence="4">
    <location>
        <begin position="1"/>
        <end position="29"/>
    </location>
</feature>
<dbReference type="Pfam" id="PF25353">
    <property type="entry name" value="PH_2nd_LRR"/>
    <property type="match status" value="1"/>
</dbReference>
<feature type="compositionally biased region" description="Low complexity" evidence="4">
    <location>
        <begin position="89"/>
        <end position="103"/>
    </location>
</feature>
<feature type="compositionally biased region" description="Basic and acidic residues" evidence="4">
    <location>
        <begin position="156"/>
        <end position="166"/>
    </location>
</feature>
<dbReference type="Gene3D" id="3.80.10.10">
    <property type="entry name" value="Ribonuclease Inhibitor"/>
    <property type="match status" value="1"/>
</dbReference>
<evidence type="ECO:0000256" key="3">
    <source>
        <dbReference type="ARBA" id="ARBA00022737"/>
    </source>
</evidence>
<dbReference type="PANTHER" id="PTHR24113:SF12">
    <property type="entry name" value="RAN GTPASE-ACTIVATING PROTEIN 1"/>
    <property type="match status" value="1"/>
</dbReference>
<keyword evidence="7" id="KW-1185">Reference proteome</keyword>
<feature type="region of interest" description="Disordered" evidence="4">
    <location>
        <begin position="143"/>
        <end position="166"/>
    </location>
</feature>
<feature type="compositionally biased region" description="Basic and acidic residues" evidence="4">
    <location>
        <begin position="1"/>
        <end position="18"/>
    </location>
</feature>
<dbReference type="SMART" id="SM00368">
    <property type="entry name" value="LRR_RI"/>
    <property type="match status" value="2"/>
</dbReference>
<dbReference type="GO" id="GO:0005829">
    <property type="term" value="C:cytosol"/>
    <property type="evidence" value="ECO:0007669"/>
    <property type="project" value="TreeGrafter"/>
</dbReference>
<comment type="caution">
    <text evidence="6">The sequence shown here is derived from an EMBL/GenBank/DDBJ whole genome shotgun (WGS) entry which is preliminary data.</text>
</comment>
<dbReference type="Pfam" id="PF13516">
    <property type="entry name" value="LRR_6"/>
    <property type="match status" value="1"/>
</dbReference>
<dbReference type="InterPro" id="IPR032675">
    <property type="entry name" value="LRR_dom_sf"/>
</dbReference>
<dbReference type="GO" id="GO:0005634">
    <property type="term" value="C:nucleus"/>
    <property type="evidence" value="ECO:0007669"/>
    <property type="project" value="TreeGrafter"/>
</dbReference>
<dbReference type="InterPro" id="IPR001611">
    <property type="entry name" value="Leu-rich_rpt"/>
</dbReference>
<gene>
    <name evidence="6" type="ORF">INT45_013165</name>
</gene>
<dbReference type="InterPro" id="IPR027038">
    <property type="entry name" value="RanGap"/>
</dbReference>
<keyword evidence="3" id="KW-0677">Repeat</keyword>
<feature type="region of interest" description="Disordered" evidence="4">
    <location>
        <begin position="213"/>
        <end position="243"/>
    </location>
</feature>
<evidence type="ECO:0000313" key="7">
    <source>
        <dbReference type="Proteomes" id="UP000646827"/>
    </source>
</evidence>
<dbReference type="InterPro" id="IPR057334">
    <property type="entry name" value="PH_2nd_LRR"/>
</dbReference>
<evidence type="ECO:0000313" key="6">
    <source>
        <dbReference type="EMBL" id="KAG2218421.1"/>
    </source>
</evidence>
<dbReference type="GO" id="GO:0031267">
    <property type="term" value="F:small GTPase binding"/>
    <property type="evidence" value="ECO:0007669"/>
    <property type="project" value="TreeGrafter"/>
</dbReference>
<evidence type="ECO:0000256" key="2">
    <source>
        <dbReference type="ARBA" id="ARBA00022614"/>
    </source>
</evidence>
<accession>A0A8H7VCW1</accession>
<dbReference type="SUPFAM" id="SSF52047">
    <property type="entry name" value="RNI-like"/>
    <property type="match status" value="1"/>
</dbReference>
<organism evidence="6 7">
    <name type="scientific">Circinella minor</name>
    <dbReference type="NCBI Taxonomy" id="1195481"/>
    <lineage>
        <taxon>Eukaryota</taxon>
        <taxon>Fungi</taxon>
        <taxon>Fungi incertae sedis</taxon>
        <taxon>Mucoromycota</taxon>
        <taxon>Mucoromycotina</taxon>
        <taxon>Mucoromycetes</taxon>
        <taxon>Mucorales</taxon>
        <taxon>Lichtheimiaceae</taxon>
        <taxon>Circinella</taxon>
    </lineage>
</organism>
<evidence type="ECO:0000256" key="1">
    <source>
        <dbReference type="ARBA" id="ARBA00022468"/>
    </source>
</evidence>
<dbReference type="PANTHER" id="PTHR24113">
    <property type="entry name" value="RAN GTPASE-ACTIVATING PROTEIN 1"/>
    <property type="match status" value="1"/>
</dbReference>
<proteinExistence type="predicted"/>
<feature type="region of interest" description="Disordered" evidence="4">
    <location>
        <begin position="1346"/>
        <end position="1392"/>
    </location>
</feature>
<dbReference type="EMBL" id="JAEPRB010000231">
    <property type="protein sequence ID" value="KAG2218421.1"/>
    <property type="molecule type" value="Genomic_DNA"/>
</dbReference>
<dbReference type="Proteomes" id="UP000646827">
    <property type="component" value="Unassembled WGS sequence"/>
</dbReference>
<protein>
    <recommendedName>
        <fullName evidence="5">PH domain-containing protein</fullName>
    </recommendedName>
</protein>
<feature type="compositionally biased region" description="Low complexity" evidence="4">
    <location>
        <begin position="1263"/>
        <end position="1277"/>
    </location>
</feature>
<dbReference type="GO" id="GO:0006913">
    <property type="term" value="P:nucleocytoplasmic transport"/>
    <property type="evidence" value="ECO:0007669"/>
    <property type="project" value="TreeGrafter"/>
</dbReference>
<feature type="compositionally biased region" description="Low complexity" evidence="4">
    <location>
        <begin position="213"/>
        <end position="223"/>
    </location>
</feature>
<dbReference type="PROSITE" id="PS50003">
    <property type="entry name" value="PH_DOMAIN"/>
    <property type="match status" value="1"/>
</dbReference>